<evidence type="ECO:0000256" key="1">
    <source>
        <dbReference type="ARBA" id="ARBA00004123"/>
    </source>
</evidence>
<feature type="compositionally biased region" description="Acidic residues" evidence="4">
    <location>
        <begin position="159"/>
        <end position="182"/>
    </location>
</feature>
<proteinExistence type="inferred from homology"/>
<keyword evidence="5" id="KW-0804">Transcription</keyword>
<evidence type="ECO:0000256" key="4">
    <source>
        <dbReference type="SAM" id="MobiDB-lite"/>
    </source>
</evidence>
<dbReference type="InterPro" id="IPR024661">
    <property type="entry name" value="RNA_pol_III_Rpc31"/>
</dbReference>
<dbReference type="GO" id="GO:0005666">
    <property type="term" value="C:RNA polymerase III complex"/>
    <property type="evidence" value="ECO:0007669"/>
    <property type="project" value="TreeGrafter"/>
</dbReference>
<dbReference type="PANTHER" id="PTHR15367:SF2">
    <property type="entry name" value="DNA-DIRECTED RNA POLYMERASE III SUBUNIT"/>
    <property type="match status" value="1"/>
</dbReference>
<name>A0A9Q0N894_9DIPT</name>
<gene>
    <name evidence="5" type="primary">Polr3g</name>
    <name evidence="5" type="ORF">Bhyg_00824</name>
</gene>
<accession>A0A9Q0N894</accession>
<evidence type="ECO:0000256" key="3">
    <source>
        <dbReference type="ARBA" id="ARBA00023242"/>
    </source>
</evidence>
<evidence type="ECO:0000256" key="2">
    <source>
        <dbReference type="ARBA" id="ARBA00008352"/>
    </source>
</evidence>
<feature type="compositionally biased region" description="Basic and acidic residues" evidence="4">
    <location>
        <begin position="143"/>
        <end position="158"/>
    </location>
</feature>
<keyword evidence="3" id="KW-0539">Nucleus</keyword>
<comment type="similarity">
    <text evidence="2">Belongs to the eukaryotic RPC7 RNA polymerase subunit family.</text>
</comment>
<feature type="compositionally biased region" description="Acidic residues" evidence="4">
    <location>
        <begin position="194"/>
        <end position="207"/>
    </location>
</feature>
<dbReference type="EMBL" id="WJQU01000001">
    <property type="protein sequence ID" value="KAJ6645618.1"/>
    <property type="molecule type" value="Genomic_DNA"/>
</dbReference>
<protein>
    <submittedName>
        <fullName evidence="5">DNA-directed RNA polymerase III subunit RPC7</fullName>
    </submittedName>
</protein>
<keyword evidence="5" id="KW-0240">DNA-directed RNA polymerase</keyword>
<dbReference type="GO" id="GO:0006383">
    <property type="term" value="P:transcription by RNA polymerase III"/>
    <property type="evidence" value="ECO:0007669"/>
    <property type="project" value="InterPro"/>
</dbReference>
<comment type="subcellular location">
    <subcellularLocation>
        <location evidence="1">Nucleus</location>
    </subcellularLocation>
</comment>
<comment type="caution">
    <text evidence="5">The sequence shown here is derived from an EMBL/GenBank/DDBJ whole genome shotgun (WGS) entry which is preliminary data.</text>
</comment>
<dbReference type="Proteomes" id="UP001151699">
    <property type="component" value="Chromosome A"/>
</dbReference>
<evidence type="ECO:0000313" key="6">
    <source>
        <dbReference type="Proteomes" id="UP001151699"/>
    </source>
</evidence>
<dbReference type="AlphaFoldDB" id="A0A9Q0N894"/>
<feature type="region of interest" description="Disordered" evidence="4">
    <location>
        <begin position="143"/>
        <end position="207"/>
    </location>
</feature>
<organism evidence="5 6">
    <name type="scientific">Pseudolycoriella hygida</name>
    <dbReference type="NCBI Taxonomy" id="35572"/>
    <lineage>
        <taxon>Eukaryota</taxon>
        <taxon>Metazoa</taxon>
        <taxon>Ecdysozoa</taxon>
        <taxon>Arthropoda</taxon>
        <taxon>Hexapoda</taxon>
        <taxon>Insecta</taxon>
        <taxon>Pterygota</taxon>
        <taxon>Neoptera</taxon>
        <taxon>Endopterygota</taxon>
        <taxon>Diptera</taxon>
        <taxon>Nematocera</taxon>
        <taxon>Sciaroidea</taxon>
        <taxon>Sciaridae</taxon>
        <taxon>Pseudolycoriella</taxon>
    </lineage>
</organism>
<dbReference type="PANTHER" id="PTHR15367">
    <property type="entry name" value="DNA-DIRECTED RNA POLYMERASE III"/>
    <property type="match status" value="1"/>
</dbReference>
<dbReference type="Pfam" id="PF11705">
    <property type="entry name" value="RNA_pol_3_Rpc31"/>
    <property type="match status" value="1"/>
</dbReference>
<keyword evidence="6" id="KW-1185">Reference proteome</keyword>
<evidence type="ECO:0000313" key="5">
    <source>
        <dbReference type="EMBL" id="KAJ6645618.1"/>
    </source>
</evidence>
<sequence>MAGRGRPATSLTQEQLLALGVNSKDMQTVANAPPPIFPPLFSKPAPLETKHDRDYKILWKEDFVSYLKDSPYYTNPTSENDKKILRYSDKYIQVYSKTKDRKNSDFAWNRMPLELRPNWKRKKETVGPRKKIKVVNIEETLKSLEEKEKNKVPEVVEKESDEEDKDEEEVDEHDEEMDEENDYGNSYFDNGDAYNDEDDNLDDGPVY</sequence>
<reference evidence="5" key="1">
    <citation type="submission" date="2022-07" db="EMBL/GenBank/DDBJ databases">
        <authorList>
            <person name="Trinca V."/>
            <person name="Uliana J.V.C."/>
            <person name="Torres T.T."/>
            <person name="Ward R.J."/>
            <person name="Monesi N."/>
        </authorList>
    </citation>
    <scope>NUCLEOTIDE SEQUENCE</scope>
    <source>
        <strain evidence="5">HSMRA1968</strain>
        <tissue evidence="5">Whole embryos</tissue>
    </source>
</reference>